<dbReference type="PROSITE" id="PS00108">
    <property type="entry name" value="PROTEIN_KINASE_ST"/>
    <property type="match status" value="1"/>
</dbReference>
<keyword evidence="11" id="KW-1185">Reference proteome</keyword>
<evidence type="ECO:0000256" key="5">
    <source>
        <dbReference type="ARBA" id="ARBA00037982"/>
    </source>
</evidence>
<feature type="region of interest" description="Disordered" evidence="7">
    <location>
        <begin position="508"/>
        <end position="530"/>
    </location>
</feature>
<keyword evidence="4 6" id="KW-0067">ATP-binding</keyword>
<evidence type="ECO:0000256" key="7">
    <source>
        <dbReference type="SAM" id="MobiDB-lite"/>
    </source>
</evidence>
<dbReference type="PANTHER" id="PTHR11042:SF138">
    <property type="entry name" value="SERINE_THREONINE-PROTEIN KINASE IKS1-RELATED"/>
    <property type="match status" value="1"/>
</dbReference>
<dbReference type="GO" id="GO:0004672">
    <property type="term" value="F:protein kinase activity"/>
    <property type="evidence" value="ECO:0007669"/>
    <property type="project" value="InterPro"/>
</dbReference>
<keyword evidence="8" id="KW-0812">Transmembrane</keyword>
<keyword evidence="2 6" id="KW-0547">Nucleotide-binding</keyword>
<keyword evidence="8" id="KW-0472">Membrane</keyword>
<dbReference type="InterPro" id="IPR000719">
    <property type="entry name" value="Prot_kinase_dom"/>
</dbReference>
<reference evidence="10 11" key="1">
    <citation type="journal article" date="2013" name="Genome Biol.">
        <title>Genome of Acanthamoeba castellanii highlights extensive lateral gene transfer and early evolution of tyrosine kinase signaling.</title>
        <authorList>
            <person name="Clarke M."/>
            <person name="Lohan A.J."/>
            <person name="Liu B."/>
            <person name="Lagkouvardos I."/>
            <person name="Roy S."/>
            <person name="Zafar N."/>
            <person name="Bertelli C."/>
            <person name="Schilde C."/>
            <person name="Kianianmomeni A."/>
            <person name="Burglin T.R."/>
            <person name="Frech C."/>
            <person name="Turcotte B."/>
            <person name="Kopec K.O."/>
            <person name="Synnott J.M."/>
            <person name="Choo C."/>
            <person name="Paponov I."/>
            <person name="Finkler A."/>
            <person name="Soon Heng Tan C."/>
            <person name="Hutchins A.P."/>
            <person name="Weinmeier T."/>
            <person name="Rattei T."/>
            <person name="Chu J.S."/>
            <person name="Gimenez G."/>
            <person name="Irimia M."/>
            <person name="Rigden D.J."/>
            <person name="Fitzpatrick D.A."/>
            <person name="Lorenzo-Morales J."/>
            <person name="Bateman A."/>
            <person name="Chiu C.H."/>
            <person name="Tang P."/>
            <person name="Hegemann P."/>
            <person name="Fromm H."/>
            <person name="Raoult D."/>
            <person name="Greub G."/>
            <person name="Miranda-Saavedra D."/>
            <person name="Chen N."/>
            <person name="Nash P."/>
            <person name="Ginger M.L."/>
            <person name="Horn M."/>
            <person name="Schaap P."/>
            <person name="Caler L."/>
            <person name="Loftus B."/>
        </authorList>
    </citation>
    <scope>NUCLEOTIDE SEQUENCE [LARGE SCALE GENOMIC DNA]</scope>
    <source>
        <strain evidence="10 11">Neff</strain>
    </source>
</reference>
<comment type="similarity">
    <text evidence="5">Belongs to the protein kinase superfamily. Ser/Thr protein kinase family. GCN2 subfamily.</text>
</comment>
<evidence type="ECO:0000256" key="8">
    <source>
        <dbReference type="SAM" id="Phobius"/>
    </source>
</evidence>
<dbReference type="Gene3D" id="1.10.510.10">
    <property type="entry name" value="Transferase(Phosphotransferase) domain 1"/>
    <property type="match status" value="1"/>
</dbReference>
<dbReference type="Proteomes" id="UP000011083">
    <property type="component" value="Unassembled WGS sequence"/>
</dbReference>
<dbReference type="AlphaFoldDB" id="L8H625"/>
<feature type="compositionally biased region" description="Pro residues" evidence="7">
    <location>
        <begin position="516"/>
        <end position="528"/>
    </location>
</feature>
<dbReference type="RefSeq" id="XP_004344070.1">
    <property type="nucleotide sequence ID" value="XM_004344020.1"/>
</dbReference>
<evidence type="ECO:0000256" key="4">
    <source>
        <dbReference type="ARBA" id="ARBA00022840"/>
    </source>
</evidence>
<evidence type="ECO:0000313" key="10">
    <source>
        <dbReference type="EMBL" id="ELR20667.1"/>
    </source>
</evidence>
<evidence type="ECO:0000256" key="2">
    <source>
        <dbReference type="ARBA" id="ARBA00022741"/>
    </source>
</evidence>
<feature type="domain" description="Protein kinase" evidence="9">
    <location>
        <begin position="187"/>
        <end position="508"/>
    </location>
</feature>
<dbReference type="InterPro" id="IPR017441">
    <property type="entry name" value="Protein_kinase_ATP_BS"/>
</dbReference>
<feature type="transmembrane region" description="Helical" evidence="8">
    <location>
        <begin position="689"/>
        <end position="708"/>
    </location>
</feature>
<dbReference type="PROSITE" id="PS00107">
    <property type="entry name" value="PROTEIN_KINASE_ATP"/>
    <property type="match status" value="1"/>
</dbReference>
<gene>
    <name evidence="10" type="ORF">ACA1_054120</name>
</gene>
<dbReference type="EMBL" id="KB007909">
    <property type="protein sequence ID" value="ELR20667.1"/>
    <property type="molecule type" value="Genomic_DNA"/>
</dbReference>
<sequence>MDGHGQWEVVLYNPFEKQTVLYNRYDHTLRILDGRAYAAHHGPIPMPAPPRRSSIDYVGGVAPVVRQKVELGISPSATPAFPQASAGGAVQASPPGARRYVSPSYFELINLGGSGSPPPMGDDDDLRTDSSDESDLSSSSDEEDDLRSGGFERSLGGEAARQARARRQRTQSLRSRAFNQGYYHKFFDEEACLGRGAFGSVHLCHHVLGEVNLGKYAIKKVPVGNDHPRLAAVLQEVKALERLQHPNIVSYKHSWLERTKPADFGPDNIPTLFILTEYANAGNLHDFIFYNPNRIPESRARAKRASFEKRATLNPLTNTTTARTYFLDSTTVWSFFTDICNGLSHLHHRGIIHCDLKPQNLLLDKCVDAVTQQETTRVLITDFGSVKSLLQGERAPRTGNTGTIAYMAPEALITDTSGRYLYDYNEKSDVWSLGVILYELCFSESPFRNVNSTEDLEREIIGSTRGITEFPSTPVPRPHIFTWLIQWMMQGDPAKRPSVDDILGIPEVMHHNTGTPRPPAPAEAPPPLSTAHLLELPPQIVQTTIPSASSSSSSPSSASASSAATTTTTTSASGGNRSTLFRRRSSQLMPPPLSPARRSSTPSAFSPSMPADDASSTAASPASAALSSATALLHALRLPSPVVAFLAPAVNFCLDNLDAFMRQSLFATTLLIKVRLALCVDMAQSWSSWYIHLMVALSLGTMLLCLPVGRHVARLQWACIIGQWLLAVVWWWQGPSRRHDAYYQGGEGAEGEYSGAGVVWELLVVALIELMLSLVFVTLKLAKTDRTRASLRASRASTQQRSALRTSLGHH</sequence>
<feature type="compositionally biased region" description="Low complexity" evidence="7">
    <location>
        <begin position="792"/>
        <end position="805"/>
    </location>
</feature>
<dbReference type="InterPro" id="IPR008271">
    <property type="entry name" value="Ser/Thr_kinase_AS"/>
</dbReference>
<feature type="region of interest" description="Disordered" evidence="7">
    <location>
        <begin position="111"/>
        <end position="172"/>
    </location>
</feature>
<feature type="region of interest" description="Disordered" evidence="7">
    <location>
        <begin position="545"/>
        <end position="617"/>
    </location>
</feature>
<name>L8H625_ACACF</name>
<evidence type="ECO:0000313" key="11">
    <source>
        <dbReference type="Proteomes" id="UP000011083"/>
    </source>
</evidence>
<feature type="transmembrane region" description="Helical" evidence="8">
    <location>
        <begin position="762"/>
        <end position="782"/>
    </location>
</feature>
<dbReference type="KEGG" id="acan:ACA1_054120"/>
<dbReference type="GeneID" id="14921536"/>
<feature type="compositionally biased region" description="Acidic residues" evidence="7">
    <location>
        <begin position="121"/>
        <end position="145"/>
    </location>
</feature>
<feature type="binding site" evidence="6">
    <location>
        <position position="220"/>
    </location>
    <ligand>
        <name>ATP</name>
        <dbReference type="ChEBI" id="CHEBI:30616"/>
    </ligand>
</feature>
<dbReference type="GO" id="GO:0005524">
    <property type="term" value="F:ATP binding"/>
    <property type="evidence" value="ECO:0007669"/>
    <property type="project" value="UniProtKB-UniRule"/>
</dbReference>
<keyword evidence="1" id="KW-0808">Transferase</keyword>
<proteinExistence type="inferred from homology"/>
<dbReference type="Pfam" id="PF00069">
    <property type="entry name" value="Pkinase"/>
    <property type="match status" value="1"/>
</dbReference>
<evidence type="ECO:0000256" key="6">
    <source>
        <dbReference type="PROSITE-ProRule" id="PRU10141"/>
    </source>
</evidence>
<evidence type="ECO:0000256" key="1">
    <source>
        <dbReference type="ARBA" id="ARBA00022679"/>
    </source>
</evidence>
<evidence type="ECO:0000256" key="3">
    <source>
        <dbReference type="ARBA" id="ARBA00022777"/>
    </source>
</evidence>
<dbReference type="SUPFAM" id="SSF56112">
    <property type="entry name" value="Protein kinase-like (PK-like)"/>
    <property type="match status" value="1"/>
</dbReference>
<dbReference type="GO" id="GO:0005634">
    <property type="term" value="C:nucleus"/>
    <property type="evidence" value="ECO:0007669"/>
    <property type="project" value="TreeGrafter"/>
</dbReference>
<dbReference type="CDD" id="cd00180">
    <property type="entry name" value="PKc"/>
    <property type="match status" value="1"/>
</dbReference>
<dbReference type="GO" id="GO:0005737">
    <property type="term" value="C:cytoplasm"/>
    <property type="evidence" value="ECO:0007669"/>
    <property type="project" value="TreeGrafter"/>
</dbReference>
<dbReference type="InterPro" id="IPR050339">
    <property type="entry name" value="CC_SR_Kinase"/>
</dbReference>
<keyword evidence="8" id="KW-1133">Transmembrane helix</keyword>
<protein>
    <submittedName>
        <fullName evidence="10">Protein kinase domain containing protein</fullName>
    </submittedName>
</protein>
<dbReference type="Gene3D" id="3.30.200.20">
    <property type="entry name" value="Phosphorylase Kinase, domain 1"/>
    <property type="match status" value="1"/>
</dbReference>
<feature type="compositionally biased region" description="Low complexity" evidence="7">
    <location>
        <begin position="602"/>
        <end position="617"/>
    </location>
</feature>
<accession>L8H625</accession>
<keyword evidence="3 10" id="KW-0418">Kinase</keyword>
<dbReference type="PANTHER" id="PTHR11042">
    <property type="entry name" value="EUKARYOTIC TRANSLATION INITIATION FACTOR 2-ALPHA KINASE EIF2-ALPHA KINASE -RELATED"/>
    <property type="match status" value="1"/>
</dbReference>
<dbReference type="OrthoDB" id="1405469at2759"/>
<dbReference type="PROSITE" id="PS50011">
    <property type="entry name" value="PROTEIN_KINASE_DOM"/>
    <property type="match status" value="1"/>
</dbReference>
<feature type="compositionally biased region" description="Low complexity" evidence="7">
    <location>
        <begin position="546"/>
        <end position="573"/>
    </location>
</feature>
<evidence type="ECO:0000259" key="9">
    <source>
        <dbReference type="PROSITE" id="PS50011"/>
    </source>
</evidence>
<feature type="region of interest" description="Disordered" evidence="7">
    <location>
        <begin position="792"/>
        <end position="811"/>
    </location>
</feature>
<feature type="transmembrane region" description="Helical" evidence="8">
    <location>
        <begin position="715"/>
        <end position="733"/>
    </location>
</feature>
<organism evidence="10 11">
    <name type="scientific">Acanthamoeba castellanii (strain ATCC 30010 / Neff)</name>
    <dbReference type="NCBI Taxonomy" id="1257118"/>
    <lineage>
        <taxon>Eukaryota</taxon>
        <taxon>Amoebozoa</taxon>
        <taxon>Discosea</taxon>
        <taxon>Longamoebia</taxon>
        <taxon>Centramoebida</taxon>
        <taxon>Acanthamoebidae</taxon>
        <taxon>Acanthamoeba</taxon>
    </lineage>
</organism>
<dbReference type="SMART" id="SM00220">
    <property type="entry name" value="S_TKc"/>
    <property type="match status" value="1"/>
</dbReference>
<dbReference type="VEuPathDB" id="AmoebaDB:ACA1_054120"/>
<dbReference type="InterPro" id="IPR011009">
    <property type="entry name" value="Kinase-like_dom_sf"/>
</dbReference>